<organism evidence="2">
    <name type="scientific">Platydorina caudata</name>
    <dbReference type="NCBI Taxonomy" id="51709"/>
    <lineage>
        <taxon>Eukaryota</taxon>
        <taxon>Viridiplantae</taxon>
        <taxon>Chlorophyta</taxon>
        <taxon>core chlorophytes</taxon>
        <taxon>Chlorophyceae</taxon>
        <taxon>CS clade</taxon>
        <taxon>Chlamydomonadales</taxon>
        <taxon>Volvocaceae</taxon>
        <taxon>Platydorina</taxon>
    </lineage>
</organism>
<reference evidence="2" key="1">
    <citation type="submission" date="2015-06" db="EMBL/GenBank/DDBJ databases">
        <authorList>
            <person name="Hoefler B.C."/>
            <person name="Straight P.D."/>
        </authorList>
    </citation>
    <scope>NUCLEOTIDE SEQUENCE</scope>
    <source>
        <strain evidence="2">UTEX 1658</strain>
    </source>
</reference>
<feature type="region of interest" description="Disordered" evidence="1">
    <location>
        <begin position="417"/>
        <end position="442"/>
    </location>
</feature>
<evidence type="ECO:0000313" key="2">
    <source>
        <dbReference type="EMBL" id="ALD82621.1"/>
    </source>
</evidence>
<protein>
    <submittedName>
        <fullName evidence="2">RegA</fullName>
    </submittedName>
</protein>
<sequence length="1015" mass="107154">MEGESGDDGVTAGSQQPTPPPVETLHARWPSAPMQAAPVAASAGAIRVQPWSASSRRPALALRPLNPAAALPRDGTPRGPQALLRPPSRDDAELLVLGAWYEARPDSPPEVDAALQPLPDDKPLGSLQDDKPSGASTPKIVLRPVRSLQERAEGHNTGAAPCWPGSFQAVDMQQQQLLPLLPPQPPTRLYQAPSVPLDQTIRRPAGARTPQYVAMDASKGGPRGSPAEQQFRFALPPLPPIDQQQEMCRPHLEQQQQQQQGPPRSLSLPPQQPVLESGGLAALQLRPGAGVDDIFAAEHNPELLTEEASANIPPGPIEVTVAMRVGAGGSRKARGGGRHADEDSRSGYVRGHVSGLFDITRYLADRDCIHNGSRWMSRSHFEKVGGSKMAKWYRSIRVLPDLEPIGEWLERHGLAVTKGPARRSRKRAADSGDEQGSGQGQELARIDSMDAAASLAAHGAAVPTAASLANSPQQAALPDYLPEHAPPQVGAGGTRLSGGGAGAGGGSGGGGYMFVGSGLGSSGGGIGGGSGSASGRFLQRLLNTLSPLPLLSPLQQPAESTEGAARSAADLPGGQGRTWRLAAPGSIRGEVATADDDMQYFNTRSAEAKAGRLATGGDSSLGGSDVPPIRWRPIQAIRGPGPAHAAQHPSPRAQPVQLVEPQQQQQPSQPPQAPLHPSPPQLPQQQQPLPPSHPHLYQLRYSPGHRSIHPPPTDKEGNGASAMGSRGYAADPATRPLMRQGWLRDTAPGLQLPPQSDAPRFRCFRQHGDEEHARAPAGIEARELVLDLQQSSRPSSGEQPRLSARQGSVCHAVHSPHNDAGRAEPYLYTLPPSCAPTVRRPGSMYALGAQGLVAESELDPGGGGPRAAAVAPSELNRASDQPRRRLRAYLPSELGGRQVRGEQPERLHGADDSLADAGYRVSEMGLGHRYSSSVLEQAEEPREAAGGQHGVNDQAVVPLRQGQVAIQRLLRPTLHPIGAVSSGEEAVGLGPALRSEGIQPPYADWPQSRHDQEPR</sequence>
<feature type="region of interest" description="Disordered" evidence="1">
    <location>
        <begin position="893"/>
        <end position="914"/>
    </location>
</feature>
<name>A0A1W5IXF8_9CHLO</name>
<reference evidence="2" key="2">
    <citation type="journal article" date="2017" name="J. Evol. Biol.">
        <title>Genetic Basis for Soma is Present in Undifferentiated Volvocine Green Algae.</title>
        <authorList>
            <person name="Grochau-Wright Z.I."/>
            <person name="Hanschen E.R."/>
            <person name="Ferris P.J."/>
            <person name="Hamaji T."/>
            <person name="Nozaki H."/>
            <person name="Olson B.J.S.C."/>
            <person name="Michod R.E."/>
        </authorList>
    </citation>
    <scope>NUCLEOTIDE SEQUENCE</scope>
    <source>
        <strain evidence="2">UTEX 1658</strain>
    </source>
</reference>
<feature type="compositionally biased region" description="Pro residues" evidence="1">
    <location>
        <begin position="668"/>
        <end position="693"/>
    </location>
</feature>
<dbReference type="AlphaFoldDB" id="A0A1W5IXF8"/>
<feature type="compositionally biased region" description="Low complexity" evidence="1">
    <location>
        <begin position="52"/>
        <end position="73"/>
    </location>
</feature>
<feature type="region of interest" description="Disordered" evidence="1">
    <location>
        <begin position="552"/>
        <end position="578"/>
    </location>
</feature>
<feature type="region of interest" description="Disordered" evidence="1">
    <location>
        <begin position="50"/>
        <end position="90"/>
    </location>
</feature>
<evidence type="ECO:0000256" key="1">
    <source>
        <dbReference type="SAM" id="MobiDB-lite"/>
    </source>
</evidence>
<feature type="compositionally biased region" description="Gly residues" evidence="1">
    <location>
        <begin position="490"/>
        <end position="502"/>
    </location>
</feature>
<feature type="compositionally biased region" description="Low complexity" evidence="1">
    <location>
        <begin position="254"/>
        <end position="269"/>
    </location>
</feature>
<feature type="region of interest" description="Disordered" evidence="1">
    <location>
        <begin position="988"/>
        <end position="1015"/>
    </location>
</feature>
<accession>A0A1W5IXF8</accession>
<dbReference type="EMBL" id="KT232176">
    <property type="protein sequence ID" value="ALD82621.1"/>
    <property type="molecule type" value="Genomic_DNA"/>
</dbReference>
<feature type="region of interest" description="Disordered" evidence="1">
    <location>
        <begin position="634"/>
        <end position="732"/>
    </location>
</feature>
<feature type="compositionally biased region" description="Basic and acidic residues" evidence="1">
    <location>
        <begin position="899"/>
        <end position="911"/>
    </location>
</feature>
<feature type="region of interest" description="Disordered" evidence="1">
    <location>
        <begin position="477"/>
        <end position="502"/>
    </location>
</feature>
<proteinExistence type="predicted"/>
<feature type="region of interest" description="Disordered" evidence="1">
    <location>
        <begin position="105"/>
        <end position="139"/>
    </location>
</feature>
<feature type="region of interest" description="Disordered" evidence="1">
    <location>
        <begin position="858"/>
        <end position="881"/>
    </location>
</feature>
<feature type="region of interest" description="Disordered" evidence="1">
    <location>
        <begin position="248"/>
        <end position="274"/>
    </location>
</feature>
<feature type="compositionally biased region" description="Basic and acidic residues" evidence="1">
    <location>
        <begin position="119"/>
        <end position="132"/>
    </location>
</feature>
<gene>
    <name evidence="2" type="primary">regA</name>
</gene>
<feature type="compositionally biased region" description="Low complexity" evidence="1">
    <location>
        <begin position="654"/>
        <end position="667"/>
    </location>
</feature>
<feature type="region of interest" description="Disordered" evidence="1">
    <location>
        <begin position="1"/>
        <end position="36"/>
    </location>
</feature>